<keyword evidence="7" id="KW-1185">Reference proteome</keyword>
<evidence type="ECO:0000256" key="1">
    <source>
        <dbReference type="ARBA" id="ARBA00022737"/>
    </source>
</evidence>
<dbReference type="PANTHER" id="PTHR24198">
    <property type="entry name" value="ANKYRIN REPEAT AND PROTEIN KINASE DOMAIN-CONTAINING PROTEIN"/>
    <property type="match status" value="1"/>
</dbReference>
<feature type="repeat" description="ANK" evidence="3">
    <location>
        <begin position="999"/>
        <end position="1041"/>
    </location>
</feature>
<evidence type="ECO:0000256" key="2">
    <source>
        <dbReference type="ARBA" id="ARBA00023043"/>
    </source>
</evidence>
<dbReference type="HOGENOM" id="CLU_000288_34_15_1"/>
<dbReference type="SMART" id="SM00248">
    <property type="entry name" value="ANK"/>
    <property type="match status" value="14"/>
</dbReference>
<feature type="repeat" description="ANK" evidence="3">
    <location>
        <begin position="1042"/>
        <end position="1074"/>
    </location>
</feature>
<evidence type="ECO:0008006" key="8">
    <source>
        <dbReference type="Google" id="ProtNLM"/>
    </source>
</evidence>
<dbReference type="InterPro" id="IPR036770">
    <property type="entry name" value="Ankyrin_rpt-contain_sf"/>
</dbReference>
<dbReference type="STRING" id="212818.A0A0D1ZQ21"/>
<dbReference type="VEuPathDB" id="FungiDB:PV10_00544"/>
<protein>
    <recommendedName>
        <fullName evidence="8">Fungal N-terminal domain-containing protein</fullName>
    </recommendedName>
</protein>
<feature type="repeat" description="ANK" evidence="3">
    <location>
        <begin position="931"/>
        <end position="963"/>
    </location>
</feature>
<dbReference type="OrthoDB" id="4160849at2759"/>
<dbReference type="SUPFAM" id="SSF52540">
    <property type="entry name" value="P-loop containing nucleoside triphosphate hydrolases"/>
    <property type="match status" value="1"/>
</dbReference>
<evidence type="ECO:0000313" key="7">
    <source>
        <dbReference type="Proteomes" id="UP000054302"/>
    </source>
</evidence>
<feature type="repeat" description="ANK" evidence="3">
    <location>
        <begin position="710"/>
        <end position="742"/>
    </location>
</feature>
<dbReference type="Pfam" id="PF12796">
    <property type="entry name" value="Ank_2"/>
    <property type="match status" value="1"/>
</dbReference>
<feature type="domain" description="GPI inositol-deacylase winged helix" evidence="4">
    <location>
        <begin position="453"/>
        <end position="534"/>
    </location>
</feature>
<dbReference type="Proteomes" id="UP000054302">
    <property type="component" value="Unassembled WGS sequence"/>
</dbReference>
<dbReference type="Pfam" id="PF13637">
    <property type="entry name" value="Ank_4"/>
    <property type="match status" value="3"/>
</dbReference>
<dbReference type="InterPro" id="IPR056884">
    <property type="entry name" value="NPHP3-like_N"/>
</dbReference>
<keyword evidence="2 3" id="KW-0040">ANK repeat</keyword>
<dbReference type="RefSeq" id="XP_016228291.1">
    <property type="nucleotide sequence ID" value="XM_016364642.1"/>
</dbReference>
<dbReference type="Pfam" id="PF13606">
    <property type="entry name" value="Ank_3"/>
    <property type="match status" value="1"/>
</dbReference>
<name>A0A0D1ZQ21_EXOME</name>
<dbReference type="Gene3D" id="3.40.50.300">
    <property type="entry name" value="P-loop containing nucleotide triphosphate hydrolases"/>
    <property type="match status" value="1"/>
</dbReference>
<feature type="repeat" description="ANK" evidence="3">
    <location>
        <begin position="677"/>
        <end position="709"/>
    </location>
</feature>
<dbReference type="PROSITE" id="PS50088">
    <property type="entry name" value="ANK_REPEAT"/>
    <property type="match status" value="7"/>
</dbReference>
<dbReference type="EMBL" id="KN847520">
    <property type="protein sequence ID" value="KIV96717.1"/>
    <property type="molecule type" value="Genomic_DNA"/>
</dbReference>
<evidence type="ECO:0000259" key="4">
    <source>
        <dbReference type="Pfam" id="PF22939"/>
    </source>
</evidence>
<dbReference type="Gene3D" id="1.25.40.20">
    <property type="entry name" value="Ankyrin repeat-containing domain"/>
    <property type="match status" value="5"/>
</dbReference>
<evidence type="ECO:0000313" key="6">
    <source>
        <dbReference type="EMBL" id="KIV96717.1"/>
    </source>
</evidence>
<dbReference type="PROSITE" id="PS50297">
    <property type="entry name" value="ANK_REP_REGION"/>
    <property type="match status" value="5"/>
</dbReference>
<feature type="domain" description="Nephrocystin 3-like N-terminal" evidence="5">
    <location>
        <begin position="188"/>
        <end position="346"/>
    </location>
</feature>
<dbReference type="PRINTS" id="PR01415">
    <property type="entry name" value="ANKYRIN"/>
</dbReference>
<evidence type="ECO:0000256" key="3">
    <source>
        <dbReference type="PROSITE-ProRule" id="PRU00023"/>
    </source>
</evidence>
<dbReference type="InterPro" id="IPR054471">
    <property type="entry name" value="GPIID_WHD"/>
</dbReference>
<organism evidence="6 7">
    <name type="scientific">Exophiala mesophila</name>
    <name type="common">Black yeast-like fungus</name>
    <dbReference type="NCBI Taxonomy" id="212818"/>
    <lineage>
        <taxon>Eukaryota</taxon>
        <taxon>Fungi</taxon>
        <taxon>Dikarya</taxon>
        <taxon>Ascomycota</taxon>
        <taxon>Pezizomycotina</taxon>
        <taxon>Eurotiomycetes</taxon>
        <taxon>Chaetothyriomycetidae</taxon>
        <taxon>Chaetothyriales</taxon>
        <taxon>Herpotrichiellaceae</taxon>
        <taxon>Exophiala</taxon>
    </lineage>
</organism>
<evidence type="ECO:0000259" key="5">
    <source>
        <dbReference type="Pfam" id="PF24883"/>
    </source>
</evidence>
<dbReference type="PANTHER" id="PTHR24198:SF165">
    <property type="entry name" value="ANKYRIN REPEAT-CONTAINING PROTEIN-RELATED"/>
    <property type="match status" value="1"/>
</dbReference>
<dbReference type="Pfam" id="PF22939">
    <property type="entry name" value="WHD_GPIID"/>
    <property type="match status" value="1"/>
</dbReference>
<proteinExistence type="predicted"/>
<accession>A0A0D1ZQ21</accession>
<keyword evidence="1" id="KW-0677">Repeat</keyword>
<dbReference type="SUPFAM" id="SSF48403">
    <property type="entry name" value="Ankyrin repeat"/>
    <property type="match status" value="3"/>
</dbReference>
<dbReference type="GeneID" id="27318389"/>
<reference evidence="6 7" key="1">
    <citation type="submission" date="2015-01" db="EMBL/GenBank/DDBJ databases">
        <title>The Genome Sequence of Exophiala mesophila CBS40295.</title>
        <authorList>
            <consortium name="The Broad Institute Genomics Platform"/>
            <person name="Cuomo C."/>
            <person name="de Hoog S."/>
            <person name="Gorbushina A."/>
            <person name="Stielow B."/>
            <person name="Teixiera M."/>
            <person name="Abouelleil A."/>
            <person name="Chapman S.B."/>
            <person name="Priest M."/>
            <person name="Young S.K."/>
            <person name="Wortman J."/>
            <person name="Nusbaum C."/>
            <person name="Birren B."/>
        </authorList>
    </citation>
    <scope>NUCLEOTIDE SEQUENCE [LARGE SCALE GENOMIC DNA]</scope>
    <source>
        <strain evidence="6 7">CBS 40295</strain>
    </source>
</reference>
<dbReference type="Pfam" id="PF24883">
    <property type="entry name" value="NPHP3_N"/>
    <property type="match status" value="1"/>
</dbReference>
<feature type="repeat" description="ANK" evidence="3">
    <location>
        <begin position="1379"/>
        <end position="1411"/>
    </location>
</feature>
<sequence>MTDPLSIAAGVAGLCGLTIQISQLSYHYFSALKSASDNQALFIQELSALTSVFLRLRQATQIDGLGDIIDRRQPMISKTVMEDCKTRLEKVKLVLERKASEHGIRKKLGALVWPFQEKEMKETVEMLHRFNAVFASALATDHFNVSVAGLKELRTMTSAKERIELRNWLSPSFTPAPLSTFIEKLCEGTGSHFLNCKEYLVWRDGAEGLLWAYGRPGTGKTVLSAAVAQDLDTASSSSQSAVAYHFFSAERSHETLDGFLRHLALQFLDQADTVTEDVVNLWKKAKSTNSSLLPDEIISIISSTVNKTSVVYAVLDGLDECPFLAKLAKLLPKLSKTGLKIFATSRDLSDIRKHFDKSSHVEISATKDDLAHYIDWRLQEESEVDYDLIPQSFKSDLTSAVVNHVDGCFLVARLVMDHITSLTTIKKMRLALESPPVDYKEAYGRTMERIAKQNAGRKTLAVKVMVWICYAKRPLKLEELQQALATEDGEDEIDPENVESARSLLSCCLGLVVLSKADRTLGMVHETAMNFVRATDIVNEVEPNLLISQTCLTYLSINPMREGSCEKIEDLQSRLQHLPFLDYAAHFFGYHARAVEKQCLAKLGDFLRDNSLRGASWQVLHITSHRELDVATYMFRDIPRSELPLHVASYWGFSELVHDLLKANPQPLSDINAPDSHGWTPMHWAASMGHHAVVHALLQAGASANVRDAAHWTPLFWAAFKGHDKALSTLLNHGADCYGADRNGWTALHWAISAHHENCIDLLFHHMNQNPQPRDPSAVSISKTISLKALTVPQAKSIMASLHEETSLLSHAAKVEDLAAFRSLLDGAEALRLGKIRGAADANDNKKVTRANPAGTGIWAQEPPVRDLWRGLSKSDYMFWSGQHRKSPLKTFRKRMLHNAIEEGNYAIVAALLRLSRDLGLDLSRDSVNCGGLTYLQIALCKGQVRILDALLAAGADINAPDGRGGMTPLHIACMGNDRGMIERLLDCKGVDVNAVDKKGRTPLHTLLEYGASRASVDADVNVELCRLLLSRGALLDALDNDGNTALHMACKSWDVRLINFLNGQGCDVDAKNGMGLTVLHCLSMWDSVGSDHWYIHAYFERGDITIPQSANEEVMDRLLSLVDAAHLDAIGSLSDWGFDTQTGEYRQIPGDEYTPLALAIASREWNLAGRLMNLGARFYTTDSLQHLLYSSARNGQAAMVKLLLEHGSDSKTMMDPTYVNRGILEEVVGNAPVMAQCDGVEFSHDEEPNTQHSGSDYRMTIHCLLGAGADPKFEGYNESAIEASILRNVSVEILLQLLEGGADPYATSHCGYDAFSLALVQGSSEKLLRLLEFAKNHARQGHWLQVSPDFDLSQPGAGTQLVLGCLRQADLIDFEYKKGETMLHSAVSNANLNLAKSLLDHGADVNFEHAYYGTPLHRAIARIRRIHQAELGKEAREKSQLPNAVTYNTTVGKSELSFLTRDRYPWNRSTAGDRRLSIGDLVKIVQLLVDRGADLNAEGARFSKPLNMLLQVAPMEISSTALGLAQMLLDRGAPVAAVADNFTVEHVARFLGHEELWERLRDGISAGAEMKERPTILHTWVVPLDKDDTYGDIMEWRINR</sequence>
<dbReference type="InterPro" id="IPR027417">
    <property type="entry name" value="P-loop_NTPase"/>
</dbReference>
<feature type="repeat" description="ANK" evidence="3">
    <location>
        <begin position="965"/>
        <end position="998"/>
    </location>
</feature>
<gene>
    <name evidence="6" type="ORF">PV10_00544</name>
</gene>
<dbReference type="InterPro" id="IPR002110">
    <property type="entry name" value="Ankyrin_rpt"/>
</dbReference>